<evidence type="ECO:0000256" key="7">
    <source>
        <dbReference type="ARBA" id="ARBA00022847"/>
    </source>
</evidence>
<keyword evidence="10 12" id="KW-0406">Ion transport</keyword>
<sequence length="625" mass="68275">MTDADAKRRLAALALGAVGVVYGDIGTSPLYTLQTTLSHDGLKPTPESIYGVLSLIFWAQIIVVSLKYVVFIMRADNKGEGGIMALLALALRSVGGQPRQRWLLAIIGIFGASLFYGDGVITPAISVLSAVEGVKVAAPGLDHWIVPITAVILFLLFALQRHGTERVGKLFGPVMVVWFVVIALLGLRMIVRNPHVLTALNPYYGVRFFFTHGLQAFIALGGVVLALTGAEALYADMGHFGKRPIRFAWFSFVLPALVLNYFGQGALLLNHPEAIDSPFFKLTPEPLLYPMIGLATVATVIASQAVISGAFSMTREAMSLGYSMRMPVVHTSREMSGQIFVPWVNNFLLVMVLAAVLGFRSSENLSAAYGIAVTGTMTITTILALIVARRQWNWSLVTVIFAGILLLTIDLSFLGANLIKIEYGGWFPLVLGVGVFVVMTTWRRGRELVVREIKQSGLALEPFIENIAEHPPLRVPGTAVFLTANQHAVPHALLHNLKHNKVLHERNVLLTVEMLEIPTSDPGERIEISELGGDFFGLALRFGFAEDPNIPLALSKCSKVGLPFDMMDTTFFLSRETIIADARRPGMALWRDKLFAFMARNALPATAFFQIPGNRLIELGAQVEI</sequence>
<feature type="transmembrane region" description="Helical" evidence="12">
    <location>
        <begin position="425"/>
        <end position="442"/>
    </location>
</feature>
<dbReference type="InterPro" id="IPR053952">
    <property type="entry name" value="K_trans_C"/>
</dbReference>
<dbReference type="GO" id="GO:0015293">
    <property type="term" value="F:symporter activity"/>
    <property type="evidence" value="ECO:0007669"/>
    <property type="project" value="UniProtKB-UniRule"/>
</dbReference>
<evidence type="ECO:0000256" key="1">
    <source>
        <dbReference type="ARBA" id="ARBA00004141"/>
    </source>
</evidence>
<evidence type="ECO:0000313" key="15">
    <source>
        <dbReference type="EMBL" id="RAO75644.1"/>
    </source>
</evidence>
<keyword evidence="5 12" id="KW-0633">Potassium transport</keyword>
<dbReference type="OrthoDB" id="9805577at2"/>
<evidence type="ECO:0000256" key="10">
    <source>
        <dbReference type="ARBA" id="ARBA00023065"/>
    </source>
</evidence>
<evidence type="ECO:0000256" key="4">
    <source>
        <dbReference type="ARBA" id="ARBA00022475"/>
    </source>
</evidence>
<dbReference type="GO" id="GO:0015079">
    <property type="term" value="F:potassium ion transmembrane transporter activity"/>
    <property type="evidence" value="ECO:0007669"/>
    <property type="project" value="UniProtKB-UniRule"/>
</dbReference>
<feature type="transmembrane region" description="Helical" evidence="12">
    <location>
        <begin position="394"/>
        <end position="419"/>
    </location>
</feature>
<evidence type="ECO:0000256" key="2">
    <source>
        <dbReference type="ARBA" id="ARBA00007019"/>
    </source>
</evidence>
<name>A0A328P5X5_9GAMM</name>
<organism evidence="15 16">
    <name type="scientific">Dyella jiangningensis</name>
    <dbReference type="NCBI Taxonomy" id="1379159"/>
    <lineage>
        <taxon>Bacteria</taxon>
        <taxon>Pseudomonadati</taxon>
        <taxon>Pseudomonadota</taxon>
        <taxon>Gammaproteobacteria</taxon>
        <taxon>Lysobacterales</taxon>
        <taxon>Rhodanobacteraceae</taxon>
        <taxon>Dyella</taxon>
    </lineage>
</organism>
<evidence type="ECO:0000259" key="13">
    <source>
        <dbReference type="Pfam" id="PF02705"/>
    </source>
</evidence>
<feature type="transmembrane region" description="Helical" evidence="12">
    <location>
        <begin position="171"/>
        <end position="191"/>
    </location>
</feature>
<feature type="domain" description="K+ potassium transporter integral membrane" evidence="13">
    <location>
        <begin position="13"/>
        <end position="465"/>
    </location>
</feature>
<evidence type="ECO:0000256" key="3">
    <source>
        <dbReference type="ARBA" id="ARBA00022448"/>
    </source>
</evidence>
<feature type="transmembrane region" description="Helical" evidence="12">
    <location>
        <begin position="335"/>
        <end position="359"/>
    </location>
</feature>
<keyword evidence="8 12" id="KW-0630">Potassium</keyword>
<dbReference type="AlphaFoldDB" id="A0A328P5X5"/>
<keyword evidence="7 12" id="KW-0769">Symport</keyword>
<keyword evidence="3 12" id="KW-0813">Transport</keyword>
<evidence type="ECO:0000256" key="6">
    <source>
        <dbReference type="ARBA" id="ARBA00022692"/>
    </source>
</evidence>
<dbReference type="InterPro" id="IPR003855">
    <property type="entry name" value="K+_transporter"/>
</dbReference>
<evidence type="ECO:0000259" key="14">
    <source>
        <dbReference type="Pfam" id="PF22776"/>
    </source>
</evidence>
<evidence type="ECO:0000256" key="5">
    <source>
        <dbReference type="ARBA" id="ARBA00022538"/>
    </source>
</evidence>
<dbReference type="GO" id="GO:0005886">
    <property type="term" value="C:plasma membrane"/>
    <property type="evidence" value="ECO:0007669"/>
    <property type="project" value="UniProtKB-SubCell"/>
</dbReference>
<reference evidence="15 16" key="1">
    <citation type="journal article" date="2018" name="Genet. Mol. Biol.">
        <title>The genome sequence of Dyella jiangningensis FCAV SCS01 from a lignocellulose-decomposing microbial consortium metagenome reveals potential for biotechnological applications.</title>
        <authorList>
            <person name="Desiderato J.G."/>
            <person name="Alvarenga D.O."/>
            <person name="Constancio M.T.L."/>
            <person name="Alves L.M.C."/>
            <person name="Varani A.M."/>
        </authorList>
    </citation>
    <scope>NUCLEOTIDE SEQUENCE [LARGE SCALE GENOMIC DNA]</scope>
    <source>
        <strain evidence="15 16">FCAV SCS01</strain>
    </source>
</reference>
<feature type="transmembrane region" description="Helical" evidence="12">
    <location>
        <begin position="102"/>
        <end position="121"/>
    </location>
</feature>
<feature type="transmembrane region" description="Helical" evidence="12">
    <location>
        <begin position="211"/>
        <end position="235"/>
    </location>
</feature>
<dbReference type="PANTHER" id="PTHR30540:SF79">
    <property type="entry name" value="LOW AFFINITY POTASSIUM TRANSPORT SYSTEM PROTEIN KUP"/>
    <property type="match status" value="1"/>
</dbReference>
<feature type="transmembrane region" description="Helical" evidence="12">
    <location>
        <begin position="141"/>
        <end position="159"/>
    </location>
</feature>
<dbReference type="HAMAP" id="MF_01522">
    <property type="entry name" value="Kup"/>
    <property type="match status" value="1"/>
</dbReference>
<comment type="function">
    <text evidence="12">Transport of potassium into the cell. Likely operates as a K(+):H(+) symporter.</text>
</comment>
<dbReference type="InterPro" id="IPR053951">
    <property type="entry name" value="K_trans_N"/>
</dbReference>
<feature type="domain" description="K+ potassium transporter C-terminal" evidence="14">
    <location>
        <begin position="476"/>
        <end position="625"/>
    </location>
</feature>
<proteinExistence type="inferred from homology"/>
<feature type="transmembrane region" description="Helical" evidence="12">
    <location>
        <begin position="247"/>
        <end position="267"/>
    </location>
</feature>
<keyword evidence="16" id="KW-1185">Reference proteome</keyword>
<feature type="transmembrane region" description="Helical" evidence="12">
    <location>
        <begin position="47"/>
        <end position="70"/>
    </location>
</feature>
<comment type="similarity">
    <text evidence="2 12">Belongs to the HAK/KUP transporter (TC 2.A.72) family.</text>
</comment>
<dbReference type="Pfam" id="PF22776">
    <property type="entry name" value="K_trans_C"/>
    <property type="match status" value="1"/>
</dbReference>
<comment type="subcellular location">
    <subcellularLocation>
        <location evidence="12">Cell membrane</location>
        <topology evidence="12">Multi-pass membrane protein</topology>
    </subcellularLocation>
    <subcellularLocation>
        <location evidence="1">Membrane</location>
        <topology evidence="1">Multi-pass membrane protein</topology>
    </subcellularLocation>
</comment>
<evidence type="ECO:0000256" key="8">
    <source>
        <dbReference type="ARBA" id="ARBA00022958"/>
    </source>
</evidence>
<keyword evidence="4 12" id="KW-1003">Cell membrane</keyword>
<comment type="catalytic activity">
    <reaction evidence="12">
        <text>K(+)(in) + H(+)(in) = K(+)(out) + H(+)(out)</text>
        <dbReference type="Rhea" id="RHEA:28490"/>
        <dbReference type="ChEBI" id="CHEBI:15378"/>
        <dbReference type="ChEBI" id="CHEBI:29103"/>
    </reaction>
</comment>
<comment type="caution">
    <text evidence="15">The sequence shown here is derived from an EMBL/GenBank/DDBJ whole genome shotgun (WGS) entry which is preliminary data.</text>
</comment>
<keyword evidence="6 12" id="KW-0812">Transmembrane</keyword>
<keyword evidence="11 12" id="KW-0472">Membrane</keyword>
<dbReference type="RefSeq" id="WP_111984111.1">
    <property type="nucleotide sequence ID" value="NZ_NFZS01000004.1"/>
</dbReference>
<dbReference type="Pfam" id="PF02705">
    <property type="entry name" value="K_trans"/>
    <property type="match status" value="1"/>
</dbReference>
<dbReference type="PANTHER" id="PTHR30540">
    <property type="entry name" value="OSMOTIC STRESS POTASSIUM TRANSPORTER"/>
    <property type="match status" value="1"/>
</dbReference>
<evidence type="ECO:0000256" key="12">
    <source>
        <dbReference type="HAMAP-Rule" id="MF_01522"/>
    </source>
</evidence>
<accession>A0A328P5X5</accession>
<evidence type="ECO:0000256" key="9">
    <source>
        <dbReference type="ARBA" id="ARBA00022989"/>
    </source>
</evidence>
<dbReference type="Proteomes" id="UP000248926">
    <property type="component" value="Unassembled WGS sequence"/>
</dbReference>
<evidence type="ECO:0000313" key="16">
    <source>
        <dbReference type="Proteomes" id="UP000248926"/>
    </source>
</evidence>
<protein>
    <recommendedName>
        <fullName evidence="12">Probable potassium transport system protein Kup</fullName>
    </recommendedName>
</protein>
<keyword evidence="9 12" id="KW-1133">Transmembrane helix</keyword>
<dbReference type="InterPro" id="IPR023051">
    <property type="entry name" value="Kup"/>
</dbReference>
<feature type="transmembrane region" description="Helical" evidence="12">
    <location>
        <begin position="365"/>
        <end position="387"/>
    </location>
</feature>
<gene>
    <name evidence="15" type="primary">trkD</name>
    <name evidence="12" type="synonym">kup</name>
    <name evidence="15" type="ORF">CA260_16455</name>
</gene>
<feature type="transmembrane region" description="Helical" evidence="12">
    <location>
        <begin position="287"/>
        <end position="314"/>
    </location>
</feature>
<dbReference type="EMBL" id="NFZS01000004">
    <property type="protein sequence ID" value="RAO75644.1"/>
    <property type="molecule type" value="Genomic_DNA"/>
</dbReference>
<evidence type="ECO:0000256" key="11">
    <source>
        <dbReference type="ARBA" id="ARBA00023136"/>
    </source>
</evidence>